<dbReference type="EMBL" id="CP036275">
    <property type="protein sequence ID" value="QDU40508.1"/>
    <property type="molecule type" value="Genomic_DNA"/>
</dbReference>
<dbReference type="Gene3D" id="3.40.720.10">
    <property type="entry name" value="Alkaline Phosphatase, subunit A"/>
    <property type="match status" value="2"/>
</dbReference>
<dbReference type="KEGG" id="mri:Mal4_48660"/>
<reference evidence="2 3" key="1">
    <citation type="submission" date="2019-02" db="EMBL/GenBank/DDBJ databases">
        <title>Deep-cultivation of Planctomycetes and their phenomic and genomic characterization uncovers novel biology.</title>
        <authorList>
            <person name="Wiegand S."/>
            <person name="Jogler M."/>
            <person name="Boedeker C."/>
            <person name="Pinto D."/>
            <person name="Vollmers J."/>
            <person name="Rivas-Marin E."/>
            <person name="Kohn T."/>
            <person name="Peeters S.H."/>
            <person name="Heuer A."/>
            <person name="Rast P."/>
            <person name="Oberbeckmann S."/>
            <person name="Bunk B."/>
            <person name="Jeske O."/>
            <person name="Meyerdierks A."/>
            <person name="Storesund J.E."/>
            <person name="Kallscheuer N."/>
            <person name="Luecker S."/>
            <person name="Lage O.M."/>
            <person name="Pohl T."/>
            <person name="Merkel B.J."/>
            <person name="Hornburger P."/>
            <person name="Mueller R.-W."/>
            <person name="Bruemmer F."/>
            <person name="Labrenz M."/>
            <person name="Spormann A.M."/>
            <person name="Op den Camp H."/>
            <person name="Overmann J."/>
            <person name="Amann R."/>
            <person name="Jetten M.S.M."/>
            <person name="Mascher T."/>
            <person name="Medema M.H."/>
            <person name="Devos D.P."/>
            <person name="Kaster A.-K."/>
            <person name="Ovreas L."/>
            <person name="Rohde M."/>
            <person name="Galperin M.Y."/>
            <person name="Jogler C."/>
        </authorList>
    </citation>
    <scope>NUCLEOTIDE SEQUENCE [LARGE SCALE GENOMIC DNA]</scope>
    <source>
        <strain evidence="2 3">Mal4</strain>
    </source>
</reference>
<organism evidence="2 3">
    <name type="scientific">Maioricimonas rarisocia</name>
    <dbReference type="NCBI Taxonomy" id="2528026"/>
    <lineage>
        <taxon>Bacteria</taxon>
        <taxon>Pseudomonadati</taxon>
        <taxon>Planctomycetota</taxon>
        <taxon>Planctomycetia</taxon>
        <taxon>Planctomycetales</taxon>
        <taxon>Planctomycetaceae</taxon>
        <taxon>Maioricimonas</taxon>
    </lineage>
</organism>
<sequence>MSKVFVFGLDGATFDLILPWIEEGDLPNFAKLIADGTWCPLESVASMRSPAAWTTFMTGKNPGKHGLYEFYEPIPGTYDVRFVNGGMRRTESLWSLLTRQERKVGAVNVPMTYPAEEVNGVMLSGLDAPGPHSRGFSHPPELIAEIEQKFGPYILEPGVTGCLVAGRPDQAVTRLHEELVQKEEVTRYLMQRGDWDVFTVVFRSLDAVQHCFWKYMDPEHPLHDPEEAKKYGSVIRDAYRQLDKSLGAIRAELDDETTLMVMSDHGFGRKHPANTQLNRWLASRGWLEFASSGGSSKGLLTRALGSTYRQIVGRLPRRVKEKLADMLPALRNRVQSRLIYSGIDWEQTAAFSDSLFAAIRINMLGREPLGVVEPGPVYDEFVRDLKAALLEIRDAKSGEKIVAAVHHRDDIYTGDAVDAAPDLLIEWREDTVISGIELPAEYADAGESEGPMIPGEDPRIISGDHLRYGVFLMAGPQVKAGHRLEQAHLSDLTPTILALQGLPVPQDMDGTVLTDAFTTPPDVRQGDETATPQAPTGDATADYSDEERAAVHERLRDLGYVE</sequence>
<dbReference type="GO" id="GO:0016787">
    <property type="term" value="F:hydrolase activity"/>
    <property type="evidence" value="ECO:0007669"/>
    <property type="project" value="UniProtKB-ARBA"/>
</dbReference>
<dbReference type="SUPFAM" id="SSF53649">
    <property type="entry name" value="Alkaline phosphatase-like"/>
    <property type="match status" value="1"/>
</dbReference>
<accession>A0A517ZDG9</accession>
<evidence type="ECO:0000256" key="1">
    <source>
        <dbReference type="SAM" id="MobiDB-lite"/>
    </source>
</evidence>
<dbReference type="RefSeq" id="WP_145371795.1">
    <property type="nucleotide sequence ID" value="NZ_CP036275.1"/>
</dbReference>
<name>A0A517ZDG9_9PLAN</name>
<dbReference type="AlphaFoldDB" id="A0A517ZDG9"/>
<dbReference type="OrthoDB" id="228738at2"/>
<keyword evidence="3" id="KW-1185">Reference proteome</keyword>
<dbReference type="Pfam" id="PF01663">
    <property type="entry name" value="Phosphodiest"/>
    <property type="match status" value="1"/>
</dbReference>
<dbReference type="PANTHER" id="PTHR10151:SF120">
    <property type="entry name" value="BIS(5'-ADENOSYL)-TRIPHOSPHATASE"/>
    <property type="match status" value="1"/>
</dbReference>
<dbReference type="InterPro" id="IPR002591">
    <property type="entry name" value="Phosphodiest/P_Trfase"/>
</dbReference>
<evidence type="ECO:0000313" key="3">
    <source>
        <dbReference type="Proteomes" id="UP000320496"/>
    </source>
</evidence>
<protein>
    <submittedName>
        <fullName evidence="2">Type I phosphodiesterase / nucleotide pyrophosphatase</fullName>
    </submittedName>
</protein>
<feature type="region of interest" description="Disordered" evidence="1">
    <location>
        <begin position="517"/>
        <end position="548"/>
    </location>
</feature>
<dbReference type="InterPro" id="IPR017850">
    <property type="entry name" value="Alkaline_phosphatase_core_sf"/>
</dbReference>
<gene>
    <name evidence="2" type="ORF">Mal4_48660</name>
</gene>
<dbReference type="Proteomes" id="UP000320496">
    <property type="component" value="Chromosome"/>
</dbReference>
<dbReference type="PANTHER" id="PTHR10151">
    <property type="entry name" value="ECTONUCLEOTIDE PYROPHOSPHATASE/PHOSPHODIESTERASE"/>
    <property type="match status" value="1"/>
</dbReference>
<proteinExistence type="predicted"/>
<evidence type="ECO:0000313" key="2">
    <source>
        <dbReference type="EMBL" id="QDU40508.1"/>
    </source>
</evidence>